<dbReference type="Proteomes" id="UP001248581">
    <property type="component" value="Chromosome"/>
</dbReference>
<gene>
    <name evidence="3" type="ORF">RI845_03090</name>
</gene>
<dbReference type="InterPro" id="IPR039448">
    <property type="entry name" value="Beta_helix"/>
</dbReference>
<dbReference type="Pfam" id="PF13229">
    <property type="entry name" value="Beta_helix"/>
    <property type="match status" value="1"/>
</dbReference>
<dbReference type="InterPro" id="IPR006626">
    <property type="entry name" value="PbH1"/>
</dbReference>
<keyword evidence="1" id="KW-0732">Signal</keyword>
<sequence>MRILLLAYLLVFGGQSALAATYYVNAEKGNDANTGQSKNKAWKSIYHVNQQTFQPGDKILFKAGSVFTGSLMPKGSGKKGQSIVIDSYGKGPKPKIHGQGWRPHALLLRNVEYWEVNNLFITNHGKKAQARRTGVTIEANNIGEMHHIVLNKLIIGHVNGSLKKKEGGGAAILVRNTGDKVPSRFIDLQITNNYIHNSSRNGIGFGGYSNRKNWYPSLGVVIRGNVIEKVPGDGIVVIGTDGALIEGNILRDFPDTLPEGDAAAGIWPWSADNTVIQYNEVSGHKAKWDGQGFDADWNSIGTIIQHNYSHDNYGGFLLICNNGKKYKQDINIGTVRTIVRGNVSVNDGIRPYPTHAGVFSPTFHLTGPIEDTQIYDNLIIIPKKPENVDNTLVEMDNWGGPWPINTLFENNEFHFEDDTQIKLKNIKDVLFKKNLFSKPVTNFDTAGNTVAEKTPFDLPQLMRLAQQKLDENKTYE</sequence>
<protein>
    <submittedName>
        <fullName evidence="3">Right-handed parallel beta-helix repeat-containing protein</fullName>
    </submittedName>
</protein>
<name>A0ABY9TKD3_9GAMM</name>
<evidence type="ECO:0000259" key="2">
    <source>
        <dbReference type="Pfam" id="PF13229"/>
    </source>
</evidence>
<feature type="chain" id="PRO_5046330802" evidence="1">
    <location>
        <begin position="20"/>
        <end position="476"/>
    </location>
</feature>
<evidence type="ECO:0000313" key="3">
    <source>
        <dbReference type="EMBL" id="WNC69150.1"/>
    </source>
</evidence>
<evidence type="ECO:0000313" key="4">
    <source>
        <dbReference type="Proteomes" id="UP001248581"/>
    </source>
</evidence>
<accession>A0ABY9TKD3</accession>
<dbReference type="SMART" id="SM00710">
    <property type="entry name" value="PbH1"/>
    <property type="match status" value="4"/>
</dbReference>
<dbReference type="InterPro" id="IPR011050">
    <property type="entry name" value="Pectin_lyase_fold/virulence"/>
</dbReference>
<reference evidence="4" key="1">
    <citation type="submission" date="2023-09" db="EMBL/GenBank/DDBJ databases">
        <authorList>
            <person name="Li S."/>
            <person name="Li X."/>
            <person name="Zhang C."/>
            <person name="Zhao Z."/>
        </authorList>
    </citation>
    <scope>NUCLEOTIDE SEQUENCE [LARGE SCALE GENOMIC DNA]</scope>
    <source>
        <strain evidence="4">SQ345</strain>
    </source>
</reference>
<dbReference type="SUPFAM" id="SSF51126">
    <property type="entry name" value="Pectin lyase-like"/>
    <property type="match status" value="1"/>
</dbReference>
<dbReference type="Gene3D" id="2.160.20.10">
    <property type="entry name" value="Single-stranded right-handed beta-helix, Pectin lyase-like"/>
    <property type="match status" value="1"/>
</dbReference>
<evidence type="ECO:0000256" key="1">
    <source>
        <dbReference type="SAM" id="SignalP"/>
    </source>
</evidence>
<keyword evidence="4" id="KW-1185">Reference proteome</keyword>
<dbReference type="InterPro" id="IPR012334">
    <property type="entry name" value="Pectin_lyas_fold"/>
</dbReference>
<proteinExistence type="predicted"/>
<dbReference type="EMBL" id="CP134146">
    <property type="protein sequence ID" value="WNC69150.1"/>
    <property type="molecule type" value="Genomic_DNA"/>
</dbReference>
<feature type="signal peptide" evidence="1">
    <location>
        <begin position="1"/>
        <end position="19"/>
    </location>
</feature>
<organism evidence="3 4">
    <name type="scientific">Thalassotalea nanhaiensis</name>
    <dbReference type="NCBI Taxonomy" id="3065648"/>
    <lineage>
        <taxon>Bacteria</taxon>
        <taxon>Pseudomonadati</taxon>
        <taxon>Pseudomonadota</taxon>
        <taxon>Gammaproteobacteria</taxon>
        <taxon>Alteromonadales</taxon>
        <taxon>Colwelliaceae</taxon>
        <taxon>Thalassotalea</taxon>
    </lineage>
</organism>
<feature type="domain" description="Right handed beta helix" evidence="2">
    <location>
        <begin position="172"/>
        <end position="322"/>
    </location>
</feature>
<dbReference type="RefSeq" id="WP_348388294.1">
    <property type="nucleotide sequence ID" value="NZ_CP134146.1"/>
</dbReference>